<name>A0A7Z1AUW4_9PSEU</name>
<proteinExistence type="predicted"/>
<gene>
    <name evidence="1" type="ORF">BLA60_35645</name>
</gene>
<dbReference type="Proteomes" id="UP000185696">
    <property type="component" value="Unassembled WGS sequence"/>
</dbReference>
<accession>A0A7Z1AUW4</accession>
<dbReference type="AlphaFoldDB" id="A0A7Z1AUW4"/>
<organism evidence="1 2">
    <name type="scientific">Actinophytocola xinjiangensis</name>
    <dbReference type="NCBI Taxonomy" id="485602"/>
    <lineage>
        <taxon>Bacteria</taxon>
        <taxon>Bacillati</taxon>
        <taxon>Actinomycetota</taxon>
        <taxon>Actinomycetes</taxon>
        <taxon>Pseudonocardiales</taxon>
        <taxon>Pseudonocardiaceae</taxon>
    </lineage>
</organism>
<evidence type="ECO:0000313" key="1">
    <source>
        <dbReference type="EMBL" id="OLF05608.1"/>
    </source>
</evidence>
<evidence type="ECO:0000313" key="2">
    <source>
        <dbReference type="Proteomes" id="UP000185696"/>
    </source>
</evidence>
<sequence length="114" mass="12412">MDRAPGSCQKTVQIELRRPQVFIVDGPTISVQTCGPVHRTILQCIAEVDEPPAQGAFIRDAHLITSSGVRVEKPENVAGNLVVDAGQFGHEHQLVVPVRSGHRFTHLVCALPLF</sequence>
<comment type="caution">
    <text evidence="1">The sequence shown here is derived from an EMBL/GenBank/DDBJ whole genome shotgun (WGS) entry which is preliminary data.</text>
</comment>
<keyword evidence="2" id="KW-1185">Reference proteome</keyword>
<protein>
    <submittedName>
        <fullName evidence="1">Uncharacterized protein</fullName>
    </submittedName>
</protein>
<dbReference type="EMBL" id="MSIF01000027">
    <property type="protein sequence ID" value="OLF05608.1"/>
    <property type="molecule type" value="Genomic_DNA"/>
</dbReference>
<reference evidence="1 2" key="1">
    <citation type="submission" date="2016-12" db="EMBL/GenBank/DDBJ databases">
        <title>The draft genome sequence of Actinophytocola xinjiangensis.</title>
        <authorList>
            <person name="Wang W."/>
            <person name="Yuan L."/>
        </authorList>
    </citation>
    <scope>NUCLEOTIDE SEQUENCE [LARGE SCALE GENOMIC DNA]</scope>
    <source>
        <strain evidence="1 2">CGMCC 4.4663</strain>
    </source>
</reference>